<dbReference type="CDD" id="cd21377">
    <property type="entry name" value="CTWD_Cns1-like"/>
    <property type="match status" value="1"/>
</dbReference>
<dbReference type="Gene3D" id="1.25.40.10">
    <property type="entry name" value="Tetratricopeptide repeat domain"/>
    <property type="match status" value="1"/>
</dbReference>
<evidence type="ECO:0000256" key="1">
    <source>
        <dbReference type="ARBA" id="ARBA00022737"/>
    </source>
</evidence>
<dbReference type="GO" id="GO:0051879">
    <property type="term" value="F:Hsp90 protein binding"/>
    <property type="evidence" value="ECO:0007669"/>
    <property type="project" value="InterPro"/>
</dbReference>
<dbReference type="InterPro" id="IPR044059">
    <property type="entry name" value="Csn1/TTC4_wheel"/>
</dbReference>
<dbReference type="GO" id="GO:0030544">
    <property type="term" value="F:Hsp70 protein binding"/>
    <property type="evidence" value="ECO:0007669"/>
    <property type="project" value="TreeGrafter"/>
</dbReference>
<evidence type="ECO:0000256" key="2">
    <source>
        <dbReference type="ARBA" id="ARBA00022803"/>
    </source>
</evidence>
<dbReference type="GO" id="GO:0005829">
    <property type="term" value="C:cytosol"/>
    <property type="evidence" value="ECO:0007669"/>
    <property type="project" value="TreeGrafter"/>
</dbReference>
<gene>
    <name evidence="5" type="ORF">TVY486_1011060</name>
</gene>
<feature type="domain" description="Cns1/TTC4 wheel" evidence="4">
    <location>
        <begin position="276"/>
        <end position="336"/>
    </location>
</feature>
<reference evidence="5" key="1">
    <citation type="journal article" date="2012" name="Proc. Natl. Acad. Sci. U.S.A.">
        <title>Antigenic diversity is generated by distinct evolutionary mechanisms in African trypanosome species.</title>
        <authorList>
            <person name="Jackson A.P."/>
            <person name="Berry A."/>
            <person name="Aslett M."/>
            <person name="Allison H.C."/>
            <person name="Burton P."/>
            <person name="Vavrova-Anderson J."/>
            <person name="Brown R."/>
            <person name="Browne H."/>
            <person name="Corton N."/>
            <person name="Hauser H."/>
            <person name="Gamble J."/>
            <person name="Gilderthorp R."/>
            <person name="Marcello L."/>
            <person name="McQuillan J."/>
            <person name="Otto T.D."/>
            <person name="Quail M.A."/>
            <person name="Sanders M.J."/>
            <person name="van Tonder A."/>
            <person name="Ginger M.L."/>
            <person name="Field M.C."/>
            <person name="Barry J.D."/>
            <person name="Hertz-Fowler C."/>
            <person name="Berriman M."/>
        </authorList>
    </citation>
    <scope>NUCLEOTIDE SEQUENCE</scope>
    <source>
        <strain evidence="5">Y486</strain>
    </source>
</reference>
<dbReference type="GO" id="GO:0005634">
    <property type="term" value="C:nucleus"/>
    <property type="evidence" value="ECO:0007669"/>
    <property type="project" value="TreeGrafter"/>
</dbReference>
<dbReference type="VEuPathDB" id="TriTrypDB:TvY486_1011060"/>
<proteinExistence type="inferred from homology"/>
<dbReference type="Pfam" id="PF18972">
    <property type="entry name" value="Wheel"/>
    <property type="match status" value="1"/>
</dbReference>
<dbReference type="EMBL" id="HE573026">
    <property type="protein sequence ID" value="CCC52063.1"/>
    <property type="molecule type" value="Genomic_DNA"/>
</dbReference>
<dbReference type="SUPFAM" id="SSF48452">
    <property type="entry name" value="TPR-like"/>
    <property type="match status" value="1"/>
</dbReference>
<dbReference type="PANTHER" id="PTHR46035">
    <property type="entry name" value="TETRATRICOPEPTIDE REPEAT PROTEIN 4"/>
    <property type="match status" value="1"/>
</dbReference>
<organism evidence="5">
    <name type="scientific">Trypanosoma vivax (strain Y486)</name>
    <dbReference type="NCBI Taxonomy" id="1055687"/>
    <lineage>
        <taxon>Eukaryota</taxon>
        <taxon>Discoba</taxon>
        <taxon>Euglenozoa</taxon>
        <taxon>Kinetoplastea</taxon>
        <taxon>Metakinetoplastina</taxon>
        <taxon>Trypanosomatida</taxon>
        <taxon>Trypanosomatidae</taxon>
        <taxon>Trypanosoma</taxon>
        <taxon>Duttonella</taxon>
    </lineage>
</organism>
<comment type="similarity">
    <text evidence="3">Belongs to the TTC4 family.</text>
</comment>
<dbReference type="InterPro" id="IPR019734">
    <property type="entry name" value="TPR_rpt"/>
</dbReference>
<dbReference type="PANTHER" id="PTHR46035:SF1">
    <property type="entry name" value="TETRATRICOPEPTIDE REPEAT PROTEIN 4"/>
    <property type="match status" value="1"/>
</dbReference>
<accession>G0U854</accession>
<dbReference type="GO" id="GO:0006457">
    <property type="term" value="P:protein folding"/>
    <property type="evidence" value="ECO:0007669"/>
    <property type="project" value="TreeGrafter"/>
</dbReference>
<dbReference type="InterPro" id="IPR011990">
    <property type="entry name" value="TPR-like_helical_dom_sf"/>
</dbReference>
<keyword evidence="2" id="KW-0802">TPR repeat</keyword>
<evidence type="ECO:0000256" key="3">
    <source>
        <dbReference type="ARBA" id="ARBA00023602"/>
    </source>
</evidence>
<name>G0U854_TRYVY</name>
<evidence type="ECO:0000313" key="5">
    <source>
        <dbReference type="EMBL" id="CCC52063.1"/>
    </source>
</evidence>
<sequence length="390" mass="44748">MNLAGLVPGDRELTVEQQQHIKDLQDEIDEIWNRRGDYKIDDTAWQNMPLFMENITEEDLQKNADCAALASIAYDDLLPEDIAESRKQHGNRAIQLALNPKQENRENLARAAVHCYTEGLNAKCENRVVNSQLYANRSLAQFIIQNFGHGLEDAQRAIILNPDYHKAYYRAARCAAQLKKYDMAVDLLSKGCNTNPPPTGRALEEFAELERTCRAERDQMEAKQKKESRRTRAQAAKTSGILRAITSSGIRLSSKPEVSSEQMGVYGHHEPYFDVDGLLHVPVLFMYDEYQQTDFMQDVGCDLCTSEIVEELMPFPWDNHGRYQKLEDIVVFYKIDDGVKMPEYYEVDLSWPLMEVFRSESYRMPGLLPVLHIVCRSSELLKDCPLQKSK</sequence>
<keyword evidence="1" id="KW-0677">Repeat</keyword>
<protein>
    <recommendedName>
        <fullName evidence="4">Cns1/TTC4 wheel domain-containing protein</fullName>
    </recommendedName>
</protein>
<dbReference type="AlphaFoldDB" id="G0U854"/>
<evidence type="ECO:0000259" key="4">
    <source>
        <dbReference type="Pfam" id="PF18972"/>
    </source>
</evidence>
<dbReference type="SMART" id="SM00028">
    <property type="entry name" value="TPR"/>
    <property type="match status" value="2"/>
</dbReference>